<dbReference type="Proteomes" id="UP000250831">
    <property type="component" value="Unassembled WGS sequence"/>
</dbReference>
<dbReference type="AlphaFoldDB" id="A0A363P0K1"/>
<reference evidence="1 2" key="1">
    <citation type="submission" date="2018-04" db="EMBL/GenBank/DDBJ databases">
        <title>Sphingobacterium sp. M46 Genome.</title>
        <authorList>
            <person name="Cheng J."/>
            <person name="Li Y."/>
        </authorList>
    </citation>
    <scope>NUCLEOTIDE SEQUENCE [LARGE SCALE GENOMIC DNA]</scope>
    <source>
        <strain evidence="1 2">M46</strain>
    </source>
</reference>
<protein>
    <submittedName>
        <fullName evidence="1">Uncharacterized protein</fullName>
    </submittedName>
</protein>
<proteinExistence type="predicted"/>
<accession>A0A363P0K1</accession>
<gene>
    <name evidence="1" type="ORF">DCO56_06195</name>
</gene>
<evidence type="ECO:0000313" key="2">
    <source>
        <dbReference type="Proteomes" id="UP000250831"/>
    </source>
</evidence>
<comment type="caution">
    <text evidence="1">The sequence shown here is derived from an EMBL/GenBank/DDBJ whole genome shotgun (WGS) entry which is preliminary data.</text>
</comment>
<evidence type="ECO:0000313" key="1">
    <source>
        <dbReference type="EMBL" id="PUV26527.1"/>
    </source>
</evidence>
<name>A0A363P0K1_9SPHI</name>
<keyword evidence="2" id="KW-1185">Reference proteome</keyword>
<dbReference type="EMBL" id="QCXX01000001">
    <property type="protein sequence ID" value="PUV26527.1"/>
    <property type="molecule type" value="Genomic_DNA"/>
</dbReference>
<sequence>MFERSFSLVGRLLSLFALDYKFLKITDFRYLVDTLKMYLWLSLLLRKANLLVDSELCRDRIVSFNKSESLCLDI</sequence>
<organism evidence="1 2">
    <name type="scientific">Sphingobacterium athyrii</name>
    <dbReference type="NCBI Taxonomy" id="2152717"/>
    <lineage>
        <taxon>Bacteria</taxon>
        <taxon>Pseudomonadati</taxon>
        <taxon>Bacteroidota</taxon>
        <taxon>Sphingobacteriia</taxon>
        <taxon>Sphingobacteriales</taxon>
        <taxon>Sphingobacteriaceae</taxon>
        <taxon>Sphingobacterium</taxon>
    </lineage>
</organism>